<comment type="similarity">
    <text evidence="7">Belongs to the binding-protein-dependent transport system permease family.</text>
</comment>
<dbReference type="SUPFAM" id="SSF161098">
    <property type="entry name" value="MetI-like"/>
    <property type="match status" value="1"/>
</dbReference>
<evidence type="ECO:0000256" key="7">
    <source>
        <dbReference type="RuleBase" id="RU363032"/>
    </source>
</evidence>
<evidence type="ECO:0000313" key="10">
    <source>
        <dbReference type="Proteomes" id="UP000334340"/>
    </source>
</evidence>
<keyword evidence="5 7" id="KW-1133">Transmembrane helix</keyword>
<dbReference type="InterPro" id="IPR000515">
    <property type="entry name" value="MetI-like"/>
</dbReference>
<sequence>MRNDLSPAPVSPALPTRRVSNAQIICSALFILTFLGSYRLAQVKPLLLLDPEGRRNIRTFVTGMFPPDLSWDFLSLLGRPIIETIQLSLMGTFMAVVIGFPLGLLATRSLTFTGILNEQDMIGSRRSAFLVRKGIYLLVRAILSLFRTVPEFVWAFMFVRAVGLGPFPGVLAIGISYAGMLGKIYSEILEHVNPGPLEALQATGASRPAILLYGLLPQALPNLVSYTLYRWECAIRASTILGFVGAGGIGQQLEISMRMFNFNQVLTLVAILFVIVAGVDALSARIRNTILGRTAD</sequence>
<feature type="transmembrane region" description="Helical" evidence="7">
    <location>
        <begin position="233"/>
        <end position="253"/>
    </location>
</feature>
<gene>
    <name evidence="9" type="ORF">MELA_00931</name>
</gene>
<dbReference type="InterPro" id="IPR005769">
    <property type="entry name" value="PhnE/PtxC"/>
</dbReference>
<reference evidence="9 10" key="1">
    <citation type="submission" date="2019-07" db="EMBL/GenBank/DDBJ databases">
        <authorList>
            <person name="Cremers G."/>
        </authorList>
    </citation>
    <scope>NUCLEOTIDE SEQUENCE [LARGE SCALE GENOMIC DNA]</scope>
</reference>
<accession>A0A564ZJ43</accession>
<dbReference type="GO" id="GO:0005886">
    <property type="term" value="C:plasma membrane"/>
    <property type="evidence" value="ECO:0007669"/>
    <property type="project" value="UniProtKB-SubCell"/>
</dbReference>
<dbReference type="Pfam" id="PF00528">
    <property type="entry name" value="BPD_transp_1"/>
    <property type="match status" value="1"/>
</dbReference>
<feature type="domain" description="ABC transmembrane type-1" evidence="8">
    <location>
        <begin position="81"/>
        <end position="283"/>
    </location>
</feature>
<keyword evidence="4 7" id="KW-0812">Transmembrane</keyword>
<keyword evidence="6 7" id="KW-0472">Membrane</keyword>
<feature type="transmembrane region" description="Helical" evidence="7">
    <location>
        <begin position="152"/>
        <end position="178"/>
    </location>
</feature>
<evidence type="ECO:0000256" key="5">
    <source>
        <dbReference type="ARBA" id="ARBA00022989"/>
    </source>
</evidence>
<organism evidence="9 10">
    <name type="scientific">Candidatus Methylomirabilis lanthanidiphila</name>
    <dbReference type="NCBI Taxonomy" id="2211376"/>
    <lineage>
        <taxon>Bacteria</taxon>
        <taxon>Candidatus Methylomirabilota</taxon>
        <taxon>Candidatus Methylomirabilia</taxon>
        <taxon>Candidatus Methylomirabilales</taxon>
        <taxon>Candidatus Methylomirabilaceae</taxon>
        <taxon>Candidatus Methylomirabilis</taxon>
    </lineage>
</organism>
<feature type="transmembrane region" description="Helical" evidence="7">
    <location>
        <begin position="127"/>
        <end position="146"/>
    </location>
</feature>
<dbReference type="GO" id="GO:0015416">
    <property type="term" value="F:ABC-type phosphonate transporter activity"/>
    <property type="evidence" value="ECO:0007669"/>
    <property type="project" value="InterPro"/>
</dbReference>
<evidence type="ECO:0000313" key="9">
    <source>
        <dbReference type="EMBL" id="VUZ84558.1"/>
    </source>
</evidence>
<dbReference type="PANTHER" id="PTHR30043">
    <property type="entry name" value="PHOSPHONATES TRANSPORT SYSTEM PERMEASE PROTEIN"/>
    <property type="match status" value="1"/>
</dbReference>
<evidence type="ECO:0000256" key="1">
    <source>
        <dbReference type="ARBA" id="ARBA00004651"/>
    </source>
</evidence>
<dbReference type="PANTHER" id="PTHR30043:SF1">
    <property type="entry name" value="ABC TRANSPORT SYSTEM PERMEASE PROTEIN P69"/>
    <property type="match status" value="1"/>
</dbReference>
<evidence type="ECO:0000259" key="8">
    <source>
        <dbReference type="PROSITE" id="PS50928"/>
    </source>
</evidence>
<evidence type="ECO:0000256" key="4">
    <source>
        <dbReference type="ARBA" id="ARBA00022692"/>
    </source>
</evidence>
<protein>
    <submittedName>
        <fullName evidence="9">Phosphite transport system permease protein htxC</fullName>
    </submittedName>
</protein>
<dbReference type="NCBIfam" id="TIGR01097">
    <property type="entry name" value="PhnE"/>
    <property type="match status" value="1"/>
</dbReference>
<comment type="subcellular location">
    <subcellularLocation>
        <location evidence="1 7">Cell membrane</location>
        <topology evidence="1 7">Multi-pass membrane protein</topology>
    </subcellularLocation>
</comment>
<dbReference type="Proteomes" id="UP000334340">
    <property type="component" value="Unassembled WGS sequence"/>
</dbReference>
<keyword evidence="2 7" id="KW-0813">Transport</keyword>
<dbReference type="InterPro" id="IPR035906">
    <property type="entry name" value="MetI-like_sf"/>
</dbReference>
<name>A0A564ZJ43_9BACT</name>
<proteinExistence type="inferred from homology"/>
<dbReference type="EMBL" id="CABIKM010000015">
    <property type="protein sequence ID" value="VUZ84558.1"/>
    <property type="molecule type" value="Genomic_DNA"/>
</dbReference>
<keyword evidence="3" id="KW-1003">Cell membrane</keyword>
<feature type="transmembrane region" description="Helical" evidence="7">
    <location>
        <begin position="265"/>
        <end position="283"/>
    </location>
</feature>
<dbReference type="CDD" id="cd06261">
    <property type="entry name" value="TM_PBP2"/>
    <property type="match status" value="1"/>
</dbReference>
<dbReference type="PROSITE" id="PS50928">
    <property type="entry name" value="ABC_TM1"/>
    <property type="match status" value="1"/>
</dbReference>
<evidence type="ECO:0000256" key="2">
    <source>
        <dbReference type="ARBA" id="ARBA00022448"/>
    </source>
</evidence>
<feature type="transmembrane region" description="Helical" evidence="7">
    <location>
        <begin position="85"/>
        <end position="106"/>
    </location>
</feature>
<keyword evidence="10" id="KW-1185">Reference proteome</keyword>
<feature type="transmembrane region" description="Helical" evidence="7">
    <location>
        <begin position="21"/>
        <end position="41"/>
    </location>
</feature>
<evidence type="ECO:0000256" key="3">
    <source>
        <dbReference type="ARBA" id="ARBA00022475"/>
    </source>
</evidence>
<dbReference type="AlphaFoldDB" id="A0A564ZJ43"/>
<evidence type="ECO:0000256" key="6">
    <source>
        <dbReference type="ARBA" id="ARBA00023136"/>
    </source>
</evidence>
<dbReference type="Gene3D" id="1.10.3720.10">
    <property type="entry name" value="MetI-like"/>
    <property type="match status" value="1"/>
</dbReference>